<dbReference type="Proteomes" id="UP000197418">
    <property type="component" value="Chromosome"/>
</dbReference>
<gene>
    <name evidence="1" type="ORF">A3L08_08535</name>
</gene>
<keyword evidence="1" id="KW-0560">Oxidoreductase</keyword>
<dbReference type="RefSeq" id="WP_088854609.1">
    <property type="nucleotide sequence ID" value="NZ_CP015102.1"/>
</dbReference>
<name>A0A218P9A4_9EURY</name>
<dbReference type="AlphaFoldDB" id="A0A218P9A4"/>
<dbReference type="InterPro" id="IPR011008">
    <property type="entry name" value="Dimeric_a/b-barrel"/>
</dbReference>
<evidence type="ECO:0000313" key="1">
    <source>
        <dbReference type="EMBL" id="ASJ07362.1"/>
    </source>
</evidence>
<accession>A0A218P9A4</accession>
<keyword evidence="2" id="KW-1185">Reference proteome</keyword>
<sequence length="102" mass="12473">MAIMRLWHGRVPREKGDAYERFLIERAVPDYSSVDGLLKLYFTRRDEEKETHFLLVTIWDSWESIKKFAGENPELAKYYPEDDDFLIEKEKYVQHYEIFYEK</sequence>
<dbReference type="KEGG" id="tpaf:A3L08_08535"/>
<keyword evidence="1" id="KW-0503">Monooxygenase</keyword>
<dbReference type="SUPFAM" id="SSF54909">
    <property type="entry name" value="Dimeric alpha+beta barrel"/>
    <property type="match status" value="1"/>
</dbReference>
<dbReference type="OrthoDB" id="88619at2157"/>
<protein>
    <submittedName>
        <fullName evidence="1">Antibiotic biosynthesis monooxygenase</fullName>
    </submittedName>
</protein>
<evidence type="ECO:0000313" key="2">
    <source>
        <dbReference type="Proteomes" id="UP000197418"/>
    </source>
</evidence>
<proteinExistence type="predicted"/>
<dbReference type="EMBL" id="CP015102">
    <property type="protein sequence ID" value="ASJ07362.1"/>
    <property type="molecule type" value="Genomic_DNA"/>
</dbReference>
<organism evidence="1 2">
    <name type="scientific">Thermococcus pacificus</name>
    <dbReference type="NCBI Taxonomy" id="71998"/>
    <lineage>
        <taxon>Archaea</taxon>
        <taxon>Methanobacteriati</taxon>
        <taxon>Methanobacteriota</taxon>
        <taxon>Thermococci</taxon>
        <taxon>Thermococcales</taxon>
        <taxon>Thermococcaceae</taxon>
        <taxon>Thermococcus</taxon>
    </lineage>
</organism>
<reference evidence="1 2" key="1">
    <citation type="submission" date="2016-04" db="EMBL/GenBank/DDBJ databases">
        <title>Complete genome sequence of Thermococcus pacificus type strain P4.</title>
        <authorList>
            <person name="Oger P.M."/>
        </authorList>
    </citation>
    <scope>NUCLEOTIDE SEQUENCE [LARGE SCALE GENOMIC DNA]</scope>
    <source>
        <strain evidence="1 2">P-4</strain>
    </source>
</reference>
<dbReference type="GeneID" id="33316312"/>
<dbReference type="GO" id="GO:0004497">
    <property type="term" value="F:monooxygenase activity"/>
    <property type="evidence" value="ECO:0007669"/>
    <property type="project" value="UniProtKB-KW"/>
</dbReference>